<proteinExistence type="predicted"/>
<evidence type="ECO:0000313" key="2">
    <source>
        <dbReference type="EMBL" id="TCK75750.1"/>
    </source>
</evidence>
<sequence length="374" mass="41437">MQRLTASGALRSAPGVWLGLALVLSVFPPPLARSQVFTVTKEKIDGHFLDFHPTNVPLSSEPLTTKSRQAILRALDAEHGFAMRPLPLGHHGLTLRANGNMQPGGQAYATELATKGISCKPGDRVQISDIKFHGNSIDFEINGGPDFRHRFLRHLSIGTDPYYTTPVVQDDAFEPSGSRITLVFPGYIPDMKPDQVKDLLAPLIGFKVESPLHAYTDTLPPSLRKTILEHHVLVGMSTDMVIYALGQPREKVREMDGQMPFEEWIYGEPPQDVTFVRINGNRVIRVEYARTGQTLVVHVENEMGDYWSTQPDPKERIVALGDRNATPSDEQDKAPAAPPTLRNPGENLPQDSDKNRPSMQPVQLPRQPSTPSQP</sequence>
<dbReference type="AlphaFoldDB" id="A0A4R1LDX7"/>
<evidence type="ECO:0000313" key="3">
    <source>
        <dbReference type="Proteomes" id="UP000295210"/>
    </source>
</evidence>
<dbReference type="OrthoDB" id="109537at2"/>
<evidence type="ECO:0000256" key="1">
    <source>
        <dbReference type="SAM" id="MobiDB-lite"/>
    </source>
</evidence>
<dbReference type="Proteomes" id="UP000295210">
    <property type="component" value="Unassembled WGS sequence"/>
</dbReference>
<comment type="caution">
    <text evidence="2">The sequence shown here is derived from an EMBL/GenBank/DDBJ whole genome shotgun (WGS) entry which is preliminary data.</text>
</comment>
<dbReference type="EMBL" id="SMGK01000001">
    <property type="protein sequence ID" value="TCK75750.1"/>
    <property type="molecule type" value="Genomic_DNA"/>
</dbReference>
<accession>A0A4R1LDX7</accession>
<gene>
    <name evidence="2" type="ORF">C7378_0741</name>
</gene>
<protein>
    <submittedName>
        <fullName evidence="2">Uncharacterized protein</fullName>
    </submittedName>
</protein>
<reference evidence="2 3" key="1">
    <citation type="submission" date="2019-03" db="EMBL/GenBank/DDBJ databases">
        <title>Genomic Encyclopedia of Type Strains, Phase IV (KMG-IV): sequencing the most valuable type-strain genomes for metagenomic binning, comparative biology and taxonomic classification.</title>
        <authorList>
            <person name="Goeker M."/>
        </authorList>
    </citation>
    <scope>NUCLEOTIDE SEQUENCE [LARGE SCALE GENOMIC DNA]</scope>
    <source>
        <strain evidence="2 3">DSM 103428</strain>
    </source>
</reference>
<dbReference type="RefSeq" id="WP_131991808.1">
    <property type="nucleotide sequence ID" value="NZ_SMGK01000001.1"/>
</dbReference>
<feature type="region of interest" description="Disordered" evidence="1">
    <location>
        <begin position="321"/>
        <end position="374"/>
    </location>
</feature>
<organism evidence="2 3">
    <name type="scientific">Acidipila rosea</name>
    <dbReference type="NCBI Taxonomy" id="768535"/>
    <lineage>
        <taxon>Bacteria</taxon>
        <taxon>Pseudomonadati</taxon>
        <taxon>Acidobacteriota</taxon>
        <taxon>Terriglobia</taxon>
        <taxon>Terriglobales</taxon>
        <taxon>Acidobacteriaceae</taxon>
        <taxon>Acidipila</taxon>
    </lineage>
</organism>
<feature type="compositionally biased region" description="Polar residues" evidence="1">
    <location>
        <begin position="357"/>
        <end position="374"/>
    </location>
</feature>
<name>A0A4R1LDX7_9BACT</name>
<keyword evidence="3" id="KW-1185">Reference proteome</keyword>